<dbReference type="EMBL" id="CAFBOF010000005">
    <property type="protein sequence ID" value="CAB4971125.1"/>
    <property type="molecule type" value="Genomic_DNA"/>
</dbReference>
<evidence type="ECO:0000313" key="9">
    <source>
        <dbReference type="EMBL" id="CAB4906926.1"/>
    </source>
</evidence>
<dbReference type="EMBL" id="CAFBMM010000035">
    <property type="protein sequence ID" value="CAB4906926.1"/>
    <property type="molecule type" value="Genomic_DNA"/>
</dbReference>
<evidence type="ECO:0000313" key="10">
    <source>
        <dbReference type="EMBL" id="CAB4971125.1"/>
    </source>
</evidence>
<gene>
    <name evidence="8" type="ORF">UFOPK2683_01169</name>
    <name evidence="9" type="ORF">UFOPK3605_00831</name>
    <name evidence="10" type="ORF">UFOPK3897_00436</name>
    <name evidence="11" type="ORF">UFOPK4121_00464</name>
</gene>
<feature type="domain" description="Acyl-CoA dehydrogenase/oxidase C-terminal" evidence="6">
    <location>
        <begin position="187"/>
        <end position="320"/>
    </location>
</feature>
<reference evidence="9" key="1">
    <citation type="submission" date="2020-05" db="EMBL/GenBank/DDBJ databases">
        <authorList>
            <person name="Chiriac C."/>
            <person name="Salcher M."/>
            <person name="Ghai R."/>
            <person name="Kavagutti S V."/>
        </authorList>
    </citation>
    <scope>NUCLEOTIDE SEQUENCE</scope>
</reference>
<evidence type="ECO:0000256" key="1">
    <source>
        <dbReference type="ARBA" id="ARBA00001974"/>
    </source>
</evidence>
<name>A0A6J7GIU3_9ZZZZ</name>
<dbReference type="EMBL" id="CAFBPQ010000009">
    <property type="protein sequence ID" value="CAB5017884.1"/>
    <property type="molecule type" value="Genomic_DNA"/>
</dbReference>
<comment type="similarity">
    <text evidence="2">Belongs to the acyl-CoA dehydrogenase family.</text>
</comment>
<evidence type="ECO:0000259" key="7">
    <source>
        <dbReference type="Pfam" id="PF02771"/>
    </source>
</evidence>
<sequence length="321" mass="34738">MRFAFTEDQIALRDATRDLLAKECPPKAVRAQWEDKEPGPSSAWRALAEMGVLGVLAPESLGGLGLSELDLVLVLEETGYFALPEPIVEHAAVAVPLLNDLTTALTGTEIISATAPNSDLAPGATLAHSFVVGDENGLALVERGQVEIGLCESVDQTRSLGRIKWDSKSGQRLDDPRGKGQARGLVGISSQLVGLTRRMLDMTVEYVIERQQFGVPVGSFQAVKHHLADARIALEFARPLVYRAAWSLATDDPDYEVHASMAKAMASDAALLAGRKALQCHGAIGYSFEYDLHLFMKRAWALASTWGDARAHRSRLAQVIL</sequence>
<dbReference type="PANTHER" id="PTHR43884">
    <property type="entry name" value="ACYL-COA DEHYDROGENASE"/>
    <property type="match status" value="1"/>
</dbReference>
<dbReference type="InterPro" id="IPR036250">
    <property type="entry name" value="AcylCo_DH-like_C"/>
</dbReference>
<evidence type="ECO:0000256" key="5">
    <source>
        <dbReference type="ARBA" id="ARBA00023002"/>
    </source>
</evidence>
<keyword evidence="4" id="KW-0274">FAD</keyword>
<dbReference type="InterPro" id="IPR009075">
    <property type="entry name" value="AcylCo_DH/oxidase_C"/>
</dbReference>
<dbReference type="InterPro" id="IPR009100">
    <property type="entry name" value="AcylCoA_DH/oxidase_NM_dom_sf"/>
</dbReference>
<dbReference type="GO" id="GO:0003995">
    <property type="term" value="F:acyl-CoA dehydrogenase activity"/>
    <property type="evidence" value="ECO:0007669"/>
    <property type="project" value="TreeGrafter"/>
</dbReference>
<dbReference type="SUPFAM" id="SSF47203">
    <property type="entry name" value="Acyl-CoA dehydrogenase C-terminal domain-like"/>
    <property type="match status" value="1"/>
</dbReference>
<dbReference type="Pfam" id="PF00441">
    <property type="entry name" value="Acyl-CoA_dh_1"/>
    <property type="match status" value="1"/>
</dbReference>
<protein>
    <submittedName>
        <fullName evidence="9">Unannotated protein</fullName>
    </submittedName>
</protein>
<evidence type="ECO:0000256" key="3">
    <source>
        <dbReference type="ARBA" id="ARBA00022630"/>
    </source>
</evidence>
<dbReference type="Gene3D" id="1.20.140.10">
    <property type="entry name" value="Butyryl-CoA Dehydrogenase, subunit A, domain 3"/>
    <property type="match status" value="1"/>
</dbReference>
<evidence type="ECO:0000256" key="4">
    <source>
        <dbReference type="ARBA" id="ARBA00022827"/>
    </source>
</evidence>
<feature type="domain" description="Acyl-CoA dehydrogenase/oxidase N-terminal" evidence="7">
    <location>
        <begin position="6"/>
        <end position="84"/>
    </location>
</feature>
<comment type="cofactor">
    <cofactor evidence="1">
        <name>FAD</name>
        <dbReference type="ChEBI" id="CHEBI:57692"/>
    </cofactor>
</comment>
<evidence type="ECO:0000313" key="8">
    <source>
        <dbReference type="EMBL" id="CAB4729201.1"/>
    </source>
</evidence>
<evidence type="ECO:0000259" key="6">
    <source>
        <dbReference type="Pfam" id="PF00441"/>
    </source>
</evidence>
<organism evidence="9">
    <name type="scientific">freshwater metagenome</name>
    <dbReference type="NCBI Taxonomy" id="449393"/>
    <lineage>
        <taxon>unclassified sequences</taxon>
        <taxon>metagenomes</taxon>
        <taxon>ecological metagenomes</taxon>
    </lineage>
</organism>
<keyword evidence="3" id="KW-0285">Flavoprotein</keyword>
<dbReference type="Pfam" id="PF02771">
    <property type="entry name" value="Acyl-CoA_dh_N"/>
    <property type="match status" value="1"/>
</dbReference>
<dbReference type="Gene3D" id="1.10.540.10">
    <property type="entry name" value="Acyl-CoA dehydrogenase/oxidase, N-terminal domain"/>
    <property type="match status" value="1"/>
</dbReference>
<dbReference type="PANTHER" id="PTHR43884:SF20">
    <property type="entry name" value="ACYL-COA DEHYDROGENASE FADE28"/>
    <property type="match status" value="1"/>
</dbReference>
<proteinExistence type="inferred from homology"/>
<evidence type="ECO:0000256" key="2">
    <source>
        <dbReference type="ARBA" id="ARBA00009347"/>
    </source>
</evidence>
<dbReference type="GO" id="GO:0050660">
    <property type="term" value="F:flavin adenine dinucleotide binding"/>
    <property type="evidence" value="ECO:0007669"/>
    <property type="project" value="InterPro"/>
</dbReference>
<accession>A0A6J7GIU3</accession>
<keyword evidence="5" id="KW-0560">Oxidoreductase</keyword>
<dbReference type="EMBL" id="CAEZYK010000073">
    <property type="protein sequence ID" value="CAB4729201.1"/>
    <property type="molecule type" value="Genomic_DNA"/>
</dbReference>
<dbReference type="SUPFAM" id="SSF56645">
    <property type="entry name" value="Acyl-CoA dehydrogenase NM domain-like"/>
    <property type="match status" value="1"/>
</dbReference>
<dbReference type="AlphaFoldDB" id="A0A6J7GIU3"/>
<dbReference type="CDD" id="cd00567">
    <property type="entry name" value="ACAD"/>
    <property type="match status" value="1"/>
</dbReference>
<dbReference type="InterPro" id="IPR013786">
    <property type="entry name" value="AcylCoA_DH/ox_N"/>
</dbReference>
<evidence type="ECO:0000313" key="11">
    <source>
        <dbReference type="EMBL" id="CAB5017884.1"/>
    </source>
</evidence>
<dbReference type="InterPro" id="IPR037069">
    <property type="entry name" value="AcylCoA_DH/ox_N_sf"/>
</dbReference>